<evidence type="ECO:0000259" key="5">
    <source>
        <dbReference type="Pfam" id="PF12728"/>
    </source>
</evidence>
<evidence type="ECO:0000256" key="2">
    <source>
        <dbReference type="ARBA" id="ARBA00010566"/>
    </source>
</evidence>
<dbReference type="Gene3D" id="1.10.580.10">
    <property type="entry name" value="Citrate Synthase, domain 1"/>
    <property type="match status" value="2"/>
</dbReference>
<dbReference type="GO" id="GO:0006099">
    <property type="term" value="P:tricarboxylic acid cycle"/>
    <property type="evidence" value="ECO:0007669"/>
    <property type="project" value="UniProtKB-UniPathway"/>
</dbReference>
<dbReference type="EMBL" id="HG322949">
    <property type="protein sequence ID" value="CDG82471.1"/>
    <property type="molecule type" value="Genomic_DNA"/>
</dbReference>
<dbReference type="CDD" id="cd06102">
    <property type="entry name" value="citrate_synt_like_2"/>
    <property type="match status" value="1"/>
</dbReference>
<dbReference type="SUPFAM" id="SSF48256">
    <property type="entry name" value="Citrate synthase"/>
    <property type="match status" value="1"/>
</dbReference>
<dbReference type="KEGG" id="jag:GJA_1835"/>
<dbReference type="eggNOG" id="COG0372">
    <property type="taxonomic scope" value="Bacteria"/>
</dbReference>
<dbReference type="Gene3D" id="1.10.1660.10">
    <property type="match status" value="1"/>
</dbReference>
<evidence type="ECO:0000313" key="7">
    <source>
        <dbReference type="Proteomes" id="UP000027604"/>
    </source>
</evidence>
<comment type="pathway">
    <text evidence="1">Carbohydrate metabolism; tricarboxylic acid cycle; isocitrate from oxaloacetate: step 1/2.</text>
</comment>
<evidence type="ECO:0000256" key="3">
    <source>
        <dbReference type="ARBA" id="ARBA00012972"/>
    </source>
</evidence>
<dbReference type="GO" id="GO:0036440">
    <property type="term" value="F:citrate synthase activity"/>
    <property type="evidence" value="ECO:0007669"/>
    <property type="project" value="UniProtKB-EC"/>
</dbReference>
<keyword evidence="4" id="KW-0808">Transferase</keyword>
<sequence>MIAEIDIKKYMSDQTLSAGEACQLLGVTPATLYSYVSRGLLRSHSSDGARSKRYARDDVLRLAARRQDGRRAGHVAEQAIDWGRPVLESRITLIEHGVIRYRGRDALQLARHATLEETAGILWQTDGADAFAGAAESAAPAHWPMLRQALGRRLPLERAMALLAAWPPSPDLTNAQWMRILAAALLDGAIGSQPLHVQCRSAWGLAPGADAVLRAALVACADHELNVSAFTVRCVASSGAGLPAALVAGLAALGGPRHSGETLRVRDLIDTAMASGDIAGCLRERIAQADQAGFASVLPGFGHPLYPEPAGDPRSRLLLELLQAHAPRLARLDPPLAIASAGSALTGQAPNVDFGLAAIEYAFDLPRGAAQTLFALGRSAGWIGHAMEQTASGRLIRPRARYVGSFEAD</sequence>
<comment type="similarity">
    <text evidence="2">Belongs to the citrate synthase family.</text>
</comment>
<dbReference type="PANTHER" id="PTHR11739">
    <property type="entry name" value="CITRATE SYNTHASE"/>
    <property type="match status" value="1"/>
</dbReference>
<evidence type="ECO:0000313" key="6">
    <source>
        <dbReference type="EMBL" id="CDG82471.1"/>
    </source>
</evidence>
<dbReference type="EC" id="2.3.3.16" evidence="3"/>
<name>W0V3N2_9BURK</name>
<feature type="domain" description="Helix-turn-helix" evidence="5">
    <location>
        <begin position="16"/>
        <end position="66"/>
    </location>
</feature>
<dbReference type="HOGENOM" id="CLU_025068_1_0_4"/>
<accession>W0V3N2</accession>
<evidence type="ECO:0000256" key="4">
    <source>
        <dbReference type="ARBA" id="ARBA00022679"/>
    </source>
</evidence>
<dbReference type="GO" id="GO:0005975">
    <property type="term" value="P:carbohydrate metabolic process"/>
    <property type="evidence" value="ECO:0007669"/>
    <property type="project" value="TreeGrafter"/>
</dbReference>
<dbReference type="Pfam" id="PF00285">
    <property type="entry name" value="Citrate_synt"/>
    <property type="match status" value="1"/>
</dbReference>
<dbReference type="UniPathway" id="UPA00223">
    <property type="reaction ID" value="UER00717"/>
</dbReference>
<keyword evidence="7" id="KW-1185">Reference proteome</keyword>
<dbReference type="STRING" id="1349767.GJA_1835"/>
<dbReference type="InterPro" id="IPR041657">
    <property type="entry name" value="HTH_17"/>
</dbReference>
<dbReference type="PANTHER" id="PTHR11739:SF4">
    <property type="entry name" value="CITRATE SYNTHASE, PEROXISOMAL"/>
    <property type="match status" value="1"/>
</dbReference>
<organism evidence="6 7">
    <name type="scientific">Janthinobacterium agaricidamnosum NBRC 102515 = DSM 9628</name>
    <dbReference type="NCBI Taxonomy" id="1349767"/>
    <lineage>
        <taxon>Bacteria</taxon>
        <taxon>Pseudomonadati</taxon>
        <taxon>Pseudomonadota</taxon>
        <taxon>Betaproteobacteria</taxon>
        <taxon>Burkholderiales</taxon>
        <taxon>Oxalobacteraceae</taxon>
        <taxon>Janthinobacterium</taxon>
    </lineage>
</organism>
<reference evidence="6 7" key="1">
    <citation type="journal article" date="2015" name="Genome Announc.">
        <title>Genome Sequence of Mushroom Soft-Rot Pathogen Janthinobacterium agaricidamnosum.</title>
        <authorList>
            <person name="Graupner K."/>
            <person name="Lackner G."/>
            <person name="Hertweck C."/>
        </authorList>
    </citation>
    <scope>NUCLEOTIDE SEQUENCE [LARGE SCALE GENOMIC DNA]</scope>
    <source>
        <strain evidence="7">NBRC 102515 / DSM 9628</strain>
    </source>
</reference>
<proteinExistence type="inferred from homology"/>
<dbReference type="AlphaFoldDB" id="W0V3N2"/>
<evidence type="ECO:0000256" key="1">
    <source>
        <dbReference type="ARBA" id="ARBA00004751"/>
    </source>
</evidence>
<gene>
    <name evidence="6" type="ORF">GJA_1835</name>
</gene>
<dbReference type="InterPro" id="IPR036969">
    <property type="entry name" value="Citrate_synthase_sf"/>
</dbReference>
<dbReference type="InterPro" id="IPR016142">
    <property type="entry name" value="Citrate_synth-like_lrg_a-sub"/>
</dbReference>
<dbReference type="Gene3D" id="1.10.230.10">
    <property type="entry name" value="Cytochrome P450-Terp, domain 2"/>
    <property type="match status" value="1"/>
</dbReference>
<dbReference type="InterPro" id="IPR002020">
    <property type="entry name" value="Citrate_synthase"/>
</dbReference>
<dbReference type="Pfam" id="PF12728">
    <property type="entry name" value="HTH_17"/>
    <property type="match status" value="1"/>
</dbReference>
<dbReference type="GO" id="GO:0005829">
    <property type="term" value="C:cytosol"/>
    <property type="evidence" value="ECO:0007669"/>
    <property type="project" value="TreeGrafter"/>
</dbReference>
<dbReference type="PATRIC" id="fig|1349767.4.peg.3609"/>
<dbReference type="Proteomes" id="UP000027604">
    <property type="component" value="Chromosome I"/>
</dbReference>
<dbReference type="InterPro" id="IPR016143">
    <property type="entry name" value="Citrate_synth-like_sm_a-sub"/>
</dbReference>
<protein>
    <recommendedName>
        <fullName evidence="3">citrate synthase (unknown stereospecificity)</fullName>
        <ecNumber evidence="3">2.3.3.16</ecNumber>
    </recommendedName>
</protein>
<dbReference type="PRINTS" id="PR00143">
    <property type="entry name" value="CITRTSNTHASE"/>
</dbReference>